<dbReference type="EMBL" id="CP144537">
    <property type="protein sequence ID" value="WWC64225.1"/>
    <property type="molecule type" value="Genomic_DNA"/>
</dbReference>
<accession>A0A1A5ZTJ1</accession>
<dbReference type="STRING" id="1296121.A0A1A5ZTJ1"/>
<feature type="region of interest" description="Disordered" evidence="1">
    <location>
        <begin position="740"/>
        <end position="840"/>
    </location>
</feature>
<dbReference type="Proteomes" id="UP000078595">
    <property type="component" value="Chromosome 8"/>
</dbReference>
<reference evidence="3" key="2">
    <citation type="submission" date="2013-07" db="EMBL/GenBank/DDBJ databases">
        <authorList>
            <consortium name="The Broad Institute Genome Sequencing Platform"/>
            <person name="Cuomo C."/>
            <person name="Litvintseva A."/>
            <person name="Chen Y."/>
            <person name="Heitman J."/>
            <person name="Sun S."/>
            <person name="Springer D."/>
            <person name="Dromer F."/>
            <person name="Young S.K."/>
            <person name="Zeng Q."/>
            <person name="Gargeya S."/>
            <person name="Fitzgerald M."/>
            <person name="Abouelleil A."/>
            <person name="Alvarado L."/>
            <person name="Berlin A.M."/>
            <person name="Chapman S.B."/>
            <person name="Dewar J."/>
            <person name="Goldberg J."/>
            <person name="Griggs A."/>
            <person name="Gujja S."/>
            <person name="Hansen M."/>
            <person name="Howarth C."/>
            <person name="Imamovic A."/>
            <person name="Larimer J."/>
            <person name="McCowan C."/>
            <person name="Murphy C."/>
            <person name="Pearson M."/>
            <person name="Priest M."/>
            <person name="Roberts A."/>
            <person name="Saif S."/>
            <person name="Shea T."/>
            <person name="Sykes S."/>
            <person name="Wortman J."/>
            <person name="Nusbaum C."/>
            <person name="Birren B."/>
        </authorList>
    </citation>
    <scope>NUCLEOTIDE SEQUENCE</scope>
    <source>
        <strain evidence="3">CBS 10117</strain>
    </source>
</reference>
<dbReference type="Gene3D" id="1.10.10.60">
    <property type="entry name" value="Homeodomain-like"/>
    <property type="match status" value="1"/>
</dbReference>
<dbReference type="GO" id="GO:0006361">
    <property type="term" value="P:transcription initiation at RNA polymerase I promoter"/>
    <property type="evidence" value="ECO:0007669"/>
    <property type="project" value="TreeGrafter"/>
</dbReference>
<dbReference type="KEGG" id="kdj:28972224"/>
<feature type="compositionally biased region" description="Acidic residues" evidence="1">
    <location>
        <begin position="799"/>
        <end position="815"/>
    </location>
</feature>
<organism evidence="2">
    <name type="scientific">Kwoniella dejecticola CBS 10117</name>
    <dbReference type="NCBI Taxonomy" id="1296121"/>
    <lineage>
        <taxon>Eukaryota</taxon>
        <taxon>Fungi</taxon>
        <taxon>Dikarya</taxon>
        <taxon>Basidiomycota</taxon>
        <taxon>Agaricomycotina</taxon>
        <taxon>Tremellomycetes</taxon>
        <taxon>Tremellales</taxon>
        <taxon>Cryptococcaceae</taxon>
        <taxon>Kwoniella</taxon>
    </lineage>
</organism>
<evidence type="ECO:0000256" key="1">
    <source>
        <dbReference type="SAM" id="MobiDB-lite"/>
    </source>
</evidence>
<reference evidence="2" key="1">
    <citation type="submission" date="2013-07" db="EMBL/GenBank/DDBJ databases">
        <title>The Genome Sequence of Cryptococcus dejecticola CBS10117.</title>
        <authorList>
            <consortium name="The Broad Institute Genome Sequencing Platform"/>
            <person name="Cuomo C."/>
            <person name="Litvintseva A."/>
            <person name="Chen Y."/>
            <person name="Heitman J."/>
            <person name="Sun S."/>
            <person name="Springer D."/>
            <person name="Dromer F."/>
            <person name="Young S.K."/>
            <person name="Zeng Q."/>
            <person name="Gargeya S."/>
            <person name="Fitzgerald M."/>
            <person name="Abouelleil A."/>
            <person name="Alvarado L."/>
            <person name="Berlin A.M."/>
            <person name="Chapman S.B."/>
            <person name="Dewar J."/>
            <person name="Goldberg J."/>
            <person name="Griggs A."/>
            <person name="Gujja S."/>
            <person name="Hansen M."/>
            <person name="Howarth C."/>
            <person name="Imamovic A."/>
            <person name="Larimer J."/>
            <person name="McCowan C."/>
            <person name="Murphy C."/>
            <person name="Pearson M."/>
            <person name="Priest M."/>
            <person name="Roberts A."/>
            <person name="Saif S."/>
            <person name="Shea T."/>
            <person name="Sykes S."/>
            <person name="Wortman J."/>
            <person name="Nusbaum C."/>
            <person name="Birren B."/>
        </authorList>
    </citation>
    <scope>NUCLEOTIDE SEQUENCE [LARGE SCALE GENOMIC DNA]</scope>
    <source>
        <strain evidence="2">CBS 10117</strain>
    </source>
</reference>
<dbReference type="GO" id="GO:0000182">
    <property type="term" value="F:rDNA binding"/>
    <property type="evidence" value="ECO:0007669"/>
    <property type="project" value="TreeGrafter"/>
</dbReference>
<dbReference type="InterPro" id="IPR039601">
    <property type="entry name" value="Rrn5"/>
</dbReference>
<feature type="region of interest" description="Disordered" evidence="1">
    <location>
        <begin position="266"/>
        <end position="310"/>
    </location>
</feature>
<evidence type="ECO:0000313" key="3">
    <source>
        <dbReference type="EMBL" id="WWC64225.1"/>
    </source>
</evidence>
<dbReference type="RefSeq" id="XP_018258983.1">
    <property type="nucleotide sequence ID" value="XM_018411782.1"/>
</dbReference>
<reference evidence="3" key="3">
    <citation type="submission" date="2024-02" db="EMBL/GenBank/DDBJ databases">
        <title>Comparative genomics of Cryptococcus and Kwoniella reveals pathogenesis evolution and contrasting modes of karyotype evolution via chromosome fusion or intercentromeric recombination.</title>
        <authorList>
            <person name="Coelho M.A."/>
            <person name="David-Palma M."/>
            <person name="Shea T."/>
            <person name="Bowers K."/>
            <person name="McGinley-Smith S."/>
            <person name="Mohammad A.W."/>
            <person name="Gnirke A."/>
            <person name="Yurkov A.M."/>
            <person name="Nowrousian M."/>
            <person name="Sun S."/>
            <person name="Cuomo C.A."/>
            <person name="Heitman J."/>
        </authorList>
    </citation>
    <scope>NUCLEOTIDE SEQUENCE</scope>
    <source>
        <strain evidence="3">CBS 10117</strain>
    </source>
</reference>
<dbReference type="OrthoDB" id="2240312at2759"/>
<feature type="compositionally biased region" description="Acidic residues" evidence="1">
    <location>
        <begin position="780"/>
        <end position="789"/>
    </location>
</feature>
<dbReference type="GO" id="GO:0001181">
    <property type="term" value="F:RNA polymerase I general transcription initiation factor activity"/>
    <property type="evidence" value="ECO:0007669"/>
    <property type="project" value="TreeGrafter"/>
</dbReference>
<feature type="compositionally biased region" description="Acidic residues" evidence="1">
    <location>
        <begin position="523"/>
        <end position="534"/>
    </location>
</feature>
<dbReference type="GO" id="GO:0042790">
    <property type="term" value="P:nucleolar large rRNA transcription by RNA polymerase I"/>
    <property type="evidence" value="ECO:0007669"/>
    <property type="project" value="InterPro"/>
</dbReference>
<feature type="region of interest" description="Disordered" evidence="1">
    <location>
        <begin position="377"/>
        <end position="400"/>
    </location>
</feature>
<name>A0A1A5ZTJ1_9TREE</name>
<dbReference type="AlphaFoldDB" id="A0A1A5ZTJ1"/>
<dbReference type="GO" id="GO:0000500">
    <property type="term" value="C:RNA polymerase I upstream activating factor complex"/>
    <property type="evidence" value="ECO:0007669"/>
    <property type="project" value="InterPro"/>
</dbReference>
<evidence type="ECO:0000313" key="4">
    <source>
        <dbReference type="Proteomes" id="UP000078595"/>
    </source>
</evidence>
<dbReference type="PANTHER" id="PTHR28079">
    <property type="entry name" value="RNA POLYMERASE I-SPECIFIC TRANSCRIPTION INITIATION FACTOR RRN5"/>
    <property type="match status" value="1"/>
</dbReference>
<evidence type="ECO:0000313" key="2">
    <source>
        <dbReference type="EMBL" id="OBR81141.1"/>
    </source>
</evidence>
<dbReference type="GeneID" id="28972224"/>
<keyword evidence="4" id="KW-1185">Reference proteome</keyword>
<feature type="region of interest" description="Disordered" evidence="1">
    <location>
        <begin position="523"/>
        <end position="549"/>
    </location>
</feature>
<protein>
    <submittedName>
        <fullName evidence="2">Uncharacterized protein</fullName>
    </submittedName>
</protein>
<dbReference type="EMBL" id="KI894038">
    <property type="protein sequence ID" value="OBR81141.1"/>
    <property type="molecule type" value="Genomic_DNA"/>
</dbReference>
<dbReference type="PANTHER" id="PTHR28079:SF1">
    <property type="entry name" value="RNA POLYMERASE I-SPECIFIC TRANSCRIPTION INITIATION FACTOR RRN5"/>
    <property type="match status" value="1"/>
</dbReference>
<gene>
    <name evidence="2" type="ORF">I303_08525</name>
    <name evidence="3" type="ORF">I303_106833</name>
</gene>
<proteinExistence type="predicted"/>
<dbReference type="VEuPathDB" id="FungiDB:I303_08525"/>
<feature type="compositionally biased region" description="Acidic residues" evidence="1">
    <location>
        <begin position="758"/>
        <end position="771"/>
    </location>
</feature>
<sequence length="840" mass="96983">MTQPEGSPEAQTLIPNESSSKWYLHHLDAHITASKQQILGQATILNPNKRIPYPTIVPPSNALWTPEEKTAFFASLRRHSRYRPDLISLEVGTKTEDEVECYLDLLEYGAEITGQVDHNRRHESADPKNKIRYDGLRSWRRGLAPSAREVSDSWIEKEEYLAERIIKDIQQREEDELGIITRRNRRAERRNLLENLKPGNGQDLEKLTPYRREKMLENYPAYKTMENKWATDDYLRDIDGIKLSELNNLMKPDWSTWYSDRVKYVSSPPKKAKDPKAGDDEVNDVDTGVEQQNDAEETRIPTKGGPQGKIEMDQQNYLEIISIPKKERTIQQRKLLTAITNRRRNREKYRNQKLMEEGMTKDQIDLAGGADAIFASRENGEKSPLAPQRPRKKQKTESSAVAVGRLRQMGMYDHLMMSGVEVFNFDMIRKLYKQQYPDRPSHVSFTVLQGIQRLLVDQLRQLIHHSIILAEQAYLQHSGSQEDEVIPELTANHVYQALIKEGLTYPSEIIIDFIQRVFNDDTDTGQVEQDDNDQSSDSVDGNDKDSGNMHLVEEGKVDLKDADFDFETVSMRRLRDRRSLYPPGDIPWHHLAHLPTTTNESTEGIDSDIERDDLSETATELEELDLDDALDKLDTAHDKIYERTLSAAMERYQTQKDGQDRAEIWTMEFDIDKSDATKTKTKGRSSQDIAEKEYIEVLLATDVQRRKRKYVEYVQRRYPTTRIKKMARVNQRMKSNAWIIESDSDSDSDGEGYVWNPNEEEREGWDSDLPDSDPGSDMGSEQEQEEEQGSEGKQRDSHVEEEEDELEDEKGDEEGQSGSGSAEFETEKGDQGEDDYEEWD</sequence>